<evidence type="ECO:0000313" key="2">
    <source>
        <dbReference type="EMBL" id="GCF93202.1"/>
    </source>
</evidence>
<keyword evidence="1" id="KW-0812">Transmembrane</keyword>
<organism evidence="2 3">
    <name type="scientific">Enterococcus florum</name>
    <dbReference type="NCBI Taxonomy" id="2480627"/>
    <lineage>
        <taxon>Bacteria</taxon>
        <taxon>Bacillati</taxon>
        <taxon>Bacillota</taxon>
        <taxon>Bacilli</taxon>
        <taxon>Lactobacillales</taxon>
        <taxon>Enterococcaceae</taxon>
        <taxon>Enterococcus</taxon>
    </lineage>
</organism>
<keyword evidence="1" id="KW-1133">Transmembrane helix</keyword>
<proteinExistence type="predicted"/>
<feature type="transmembrane region" description="Helical" evidence="1">
    <location>
        <begin position="147"/>
        <end position="172"/>
    </location>
</feature>
<feature type="transmembrane region" description="Helical" evidence="1">
    <location>
        <begin position="304"/>
        <end position="325"/>
    </location>
</feature>
<comment type="caution">
    <text evidence="2">The sequence shown here is derived from an EMBL/GenBank/DDBJ whole genome shotgun (WGS) entry which is preliminary data.</text>
</comment>
<feature type="transmembrane region" description="Helical" evidence="1">
    <location>
        <begin position="388"/>
        <end position="412"/>
    </location>
</feature>
<reference evidence="3" key="1">
    <citation type="submission" date="2019-02" db="EMBL/GenBank/DDBJ databases">
        <title>Draft genome sequence of Enterococcus sp. Gos25-1.</title>
        <authorList>
            <person name="Tanaka N."/>
            <person name="Shiwa Y."/>
            <person name="Fujita N."/>
        </authorList>
    </citation>
    <scope>NUCLEOTIDE SEQUENCE [LARGE SCALE GENOMIC DNA]</scope>
    <source>
        <strain evidence="3">Gos25-1</strain>
    </source>
</reference>
<evidence type="ECO:0000256" key="1">
    <source>
        <dbReference type="SAM" id="Phobius"/>
    </source>
</evidence>
<protein>
    <submittedName>
        <fullName evidence="2">Uncharacterized protein</fullName>
    </submittedName>
</protein>
<keyword evidence="3" id="KW-1185">Reference proteome</keyword>
<dbReference type="RefSeq" id="WP_146621672.1">
    <property type="nucleotide sequence ID" value="NZ_BJCC01000009.1"/>
</dbReference>
<feature type="transmembrane region" description="Helical" evidence="1">
    <location>
        <begin position="179"/>
        <end position="200"/>
    </location>
</feature>
<name>A0A4P5PCM1_9ENTE</name>
<feature type="transmembrane region" description="Helical" evidence="1">
    <location>
        <begin position="29"/>
        <end position="55"/>
    </location>
</feature>
<feature type="transmembrane region" description="Helical" evidence="1">
    <location>
        <begin position="418"/>
        <end position="438"/>
    </location>
</feature>
<dbReference type="EMBL" id="BJCC01000009">
    <property type="protein sequence ID" value="GCF93202.1"/>
    <property type="molecule type" value="Genomic_DNA"/>
</dbReference>
<sequence length="516" mass="57169">MNKFCSLVRMQVKGMGITQFLHQNKKRRILFIVGVVLFGALMIGYLLGIAIFLAATGNMTYIPGTMVLLSTVICLVVTFLKGSHLLFRSRDFDTLLALPIATRTIAASKMVSLYALNALFAAAAMLPAMGVYSIYRGHFLPIVQSLLLIPFIPVIPLITGVILTTIISLIASKTKYQQLVILLLSIAGIVALMVGSFSAADRTNAEVIAMIQAALVKLETYYPLLQWIRQGFAGNAIWLGSFMIVSLVLGTLFWEVISRYYVQINTQLGLHRQTRTMDRQRLKQRKLFFSLLLKEARLYFSSSLYVMNSAIGVILFLIAALSMPFAWNQLTTILTPEIGLEQLKLWLPCGVSMFLGMGSPTMASISMEGKNQWQYASLPIPVKTIYQVKVALALLIVLPAIWLGCIVLGVFFSLNVASGVLLVLLPTCFGLFMAVIGLKFNQMYPKFDWSNEQQVIKQGLPVFLTMLTGLVSLLLLFGLTFLLKEPVFSVSLSSVVLVGASEAVWRSMNKINRFIE</sequence>
<feature type="transmembrane region" description="Helical" evidence="1">
    <location>
        <begin position="345"/>
        <end position="367"/>
    </location>
</feature>
<feature type="transmembrane region" description="Helical" evidence="1">
    <location>
        <begin position="113"/>
        <end position="135"/>
    </location>
</feature>
<feature type="transmembrane region" description="Helical" evidence="1">
    <location>
        <begin position="236"/>
        <end position="257"/>
    </location>
</feature>
<dbReference type="AlphaFoldDB" id="A0A4P5PCM1"/>
<feature type="transmembrane region" description="Helical" evidence="1">
    <location>
        <begin position="487"/>
        <end position="505"/>
    </location>
</feature>
<evidence type="ECO:0000313" key="3">
    <source>
        <dbReference type="Proteomes" id="UP000290567"/>
    </source>
</evidence>
<gene>
    <name evidence="2" type="ORF">NRIC_10930</name>
</gene>
<keyword evidence="1" id="KW-0472">Membrane</keyword>
<accession>A0A4P5PCM1</accession>
<feature type="transmembrane region" description="Helical" evidence="1">
    <location>
        <begin position="61"/>
        <end position="80"/>
    </location>
</feature>
<dbReference type="Proteomes" id="UP000290567">
    <property type="component" value="Unassembled WGS sequence"/>
</dbReference>
<feature type="transmembrane region" description="Helical" evidence="1">
    <location>
        <begin position="459"/>
        <end position="481"/>
    </location>
</feature>
<dbReference type="OrthoDB" id="138672at2"/>